<evidence type="ECO:0000256" key="10">
    <source>
        <dbReference type="SAM" id="SignalP"/>
    </source>
</evidence>
<comment type="caution">
    <text evidence="12">The sequence shown here is derived from an EMBL/GenBank/DDBJ whole genome shotgun (WGS) entry which is preliminary data.</text>
</comment>
<organism evidence="12 13">
    <name type="scientific">Laodelphax striatellus</name>
    <name type="common">Small brown planthopper</name>
    <name type="synonym">Delphax striatella</name>
    <dbReference type="NCBI Taxonomy" id="195883"/>
    <lineage>
        <taxon>Eukaryota</taxon>
        <taxon>Metazoa</taxon>
        <taxon>Ecdysozoa</taxon>
        <taxon>Arthropoda</taxon>
        <taxon>Hexapoda</taxon>
        <taxon>Insecta</taxon>
        <taxon>Pterygota</taxon>
        <taxon>Neoptera</taxon>
        <taxon>Paraneoptera</taxon>
        <taxon>Hemiptera</taxon>
        <taxon>Auchenorrhyncha</taxon>
        <taxon>Fulgoroidea</taxon>
        <taxon>Delphacidae</taxon>
        <taxon>Criomorphinae</taxon>
        <taxon>Laodelphax</taxon>
    </lineage>
</organism>
<dbReference type="GO" id="GO:0043005">
    <property type="term" value="C:neuron projection"/>
    <property type="evidence" value="ECO:0007669"/>
    <property type="project" value="TreeGrafter"/>
</dbReference>
<feature type="domain" description="Ig-like" evidence="11">
    <location>
        <begin position="697"/>
        <end position="788"/>
    </location>
</feature>
<dbReference type="FunFam" id="2.60.40.10:FF:000017">
    <property type="entry name" value="Down syndrome cell adhesion molecule b"/>
    <property type="match status" value="1"/>
</dbReference>
<feature type="domain" description="Ig-like" evidence="11">
    <location>
        <begin position="23"/>
        <end position="118"/>
    </location>
</feature>
<evidence type="ECO:0000256" key="2">
    <source>
        <dbReference type="ARBA" id="ARBA00022692"/>
    </source>
</evidence>
<sequence>MFLLILLGLSLHHVSGLSGGQGPVFIQEPDNWVDISNNSGALLACSARGNPQPDIHWIDNNGREVSRIPALREMLLNGSLLVLPFKPNQFNEDVHAATYRCRASNVVGAIVSRPSHLTAEVHTAYQAHIEDAVVVAGNVALLRCGGAASAKDSVLWLYEQPLHGRTVLHSGGRFTATAAGNLHVRDTTPEDAYARFSCQTTSTVTGERRVSSPAKIVVIEADKHQIPRIEHVVSKVNAKLGSTVELECTAQGYPPPHYKWFRETEGTLVELQRGSSILVQPLDSVLRFHRVRQEDGGKYMCVTANNFGEDRREIHLSVSSHLSVQLHPAYQVVDGGSDATFNCSVHGGTGAVVIEWLKDGQSLMENGKINFDRLKQQMMVKSISKQDQGMYQCFAKSDGEITQASAELAIGAIYPELQSTFIEQTLQPGMTVSLRCVASGNPPPRVSWLLDGGALLPRGGYVLGSFLSAAGLVISHLNITVIRVEHGGLYTCLARNSLGSAQHSASLNVYGPPSPRSPVNVTTVLDGSVYLRCPVAGYPILSTSWLHNGDSLPVGYSQRVYSNGTLQLSHVSAVDRGEYRCTVKNQQNQAASGRIYLNVMKPPEISPFQFSEDLQEGSRTHVVCAIIFGDLPMEITWNKDGRPLAHDPDIQEQSLQFVSNLVFNKLSARHAGHYTCIAKNAAAQANRTAKLVIKVPPSWIIEPQDVSVLYQHSLTLPCYATGFPVPKVRWTKQIDQQGSEFSLIESNAGEFISENGTLFIHAADTSQQGRYTCTAENGIGKSLKKSIYVKVNVPAHFKTKIINQSGMSGQELILKCEAEGDLPLRVSWSTSPMQPLPPAHSRHTSSGLISEIQFQNFSRKHAGAYHCNANNEFGQDNMVIYLTIKAFSNYL</sequence>
<dbReference type="CDD" id="cd00096">
    <property type="entry name" value="Ig"/>
    <property type="match status" value="1"/>
</dbReference>
<dbReference type="GO" id="GO:0016020">
    <property type="term" value="C:membrane"/>
    <property type="evidence" value="ECO:0007669"/>
    <property type="project" value="UniProtKB-SubCell"/>
</dbReference>
<feature type="domain" description="Ig-like" evidence="11">
    <location>
        <begin position="415"/>
        <end position="508"/>
    </location>
</feature>
<feature type="domain" description="Ig-like" evidence="11">
    <location>
        <begin position="603"/>
        <end position="692"/>
    </location>
</feature>
<feature type="domain" description="Ig-like" evidence="11">
    <location>
        <begin position="227"/>
        <end position="319"/>
    </location>
</feature>
<evidence type="ECO:0000256" key="7">
    <source>
        <dbReference type="ARBA" id="ARBA00023136"/>
    </source>
</evidence>
<dbReference type="AlphaFoldDB" id="A0A482XDL4"/>
<dbReference type="GO" id="GO:0048812">
    <property type="term" value="P:neuron projection morphogenesis"/>
    <property type="evidence" value="ECO:0007669"/>
    <property type="project" value="UniProtKB-ARBA"/>
</dbReference>
<dbReference type="Pfam" id="PF13927">
    <property type="entry name" value="Ig_3"/>
    <property type="match status" value="4"/>
</dbReference>
<keyword evidence="3 10" id="KW-0732">Signal</keyword>
<comment type="subcellular location">
    <subcellularLocation>
        <location evidence="1">Membrane</location>
        <topology evidence="1">Single-pass type I membrane protein</topology>
    </subcellularLocation>
</comment>
<name>A0A482XDL4_LAOST</name>
<evidence type="ECO:0000256" key="6">
    <source>
        <dbReference type="ARBA" id="ARBA00022989"/>
    </source>
</evidence>
<proteinExistence type="predicted"/>
<dbReference type="PANTHER" id="PTHR12231:SF253">
    <property type="entry name" value="DPR-INTERACTING PROTEIN ETA, ISOFORM B-RELATED"/>
    <property type="match status" value="1"/>
</dbReference>
<dbReference type="Gene3D" id="2.60.40.10">
    <property type="entry name" value="Immunoglobulins"/>
    <property type="match status" value="9"/>
</dbReference>
<dbReference type="PANTHER" id="PTHR12231">
    <property type="entry name" value="CTX-RELATED TYPE I TRANSMEMBRANE PROTEIN"/>
    <property type="match status" value="1"/>
</dbReference>
<protein>
    <recommendedName>
        <fullName evidence="11">Ig-like domain-containing protein</fullName>
    </recommendedName>
</protein>
<accession>A0A482XDL4</accession>
<dbReference type="PROSITE" id="PS50835">
    <property type="entry name" value="IG_LIKE"/>
    <property type="match status" value="8"/>
</dbReference>
<evidence type="ECO:0000313" key="13">
    <source>
        <dbReference type="Proteomes" id="UP000291343"/>
    </source>
</evidence>
<dbReference type="OrthoDB" id="5969272at2759"/>
<evidence type="ECO:0000256" key="9">
    <source>
        <dbReference type="ARBA" id="ARBA00023319"/>
    </source>
</evidence>
<evidence type="ECO:0000256" key="1">
    <source>
        <dbReference type="ARBA" id="ARBA00004479"/>
    </source>
</evidence>
<dbReference type="InterPro" id="IPR003598">
    <property type="entry name" value="Ig_sub2"/>
</dbReference>
<dbReference type="FunFam" id="2.60.40.10:FF:000104">
    <property type="entry name" value="Down syndrome cell adhesion molecule b"/>
    <property type="match status" value="1"/>
</dbReference>
<dbReference type="InParanoid" id="A0A482XDL4"/>
<feature type="domain" description="Ig-like" evidence="11">
    <location>
        <begin position="512"/>
        <end position="592"/>
    </location>
</feature>
<dbReference type="Pfam" id="PF07679">
    <property type="entry name" value="I-set"/>
    <property type="match status" value="3"/>
</dbReference>
<evidence type="ECO:0000313" key="12">
    <source>
        <dbReference type="EMBL" id="RZF43886.1"/>
    </source>
</evidence>
<dbReference type="InterPro" id="IPR051170">
    <property type="entry name" value="Neural/epithelial_adhesion"/>
</dbReference>
<dbReference type="STRING" id="195883.A0A482XDL4"/>
<dbReference type="SMR" id="A0A482XDL4"/>
<evidence type="ECO:0000256" key="8">
    <source>
        <dbReference type="ARBA" id="ARBA00023157"/>
    </source>
</evidence>
<dbReference type="GO" id="GO:0007155">
    <property type="term" value="P:cell adhesion"/>
    <property type="evidence" value="ECO:0007669"/>
    <property type="project" value="UniProtKB-KW"/>
</dbReference>
<dbReference type="SMART" id="SM00408">
    <property type="entry name" value="IGc2"/>
    <property type="match status" value="9"/>
</dbReference>
<dbReference type="SMART" id="SM00406">
    <property type="entry name" value="IGv"/>
    <property type="match status" value="3"/>
</dbReference>
<dbReference type="InterPro" id="IPR003599">
    <property type="entry name" value="Ig_sub"/>
</dbReference>
<keyword evidence="2" id="KW-0812">Transmembrane</keyword>
<dbReference type="InterPro" id="IPR007110">
    <property type="entry name" value="Ig-like_dom"/>
</dbReference>
<gene>
    <name evidence="12" type="ORF">LSTR_LSTR007222</name>
</gene>
<dbReference type="FunFam" id="2.60.40.10:FF:000333">
    <property type="entry name" value="Down syndrome cell adhesion molecule"/>
    <property type="match status" value="1"/>
</dbReference>
<keyword evidence="9" id="KW-0393">Immunoglobulin domain</keyword>
<feature type="chain" id="PRO_5019728963" description="Ig-like domain-containing protein" evidence="10">
    <location>
        <begin position="17"/>
        <end position="891"/>
    </location>
</feature>
<keyword evidence="13" id="KW-1185">Reference proteome</keyword>
<feature type="signal peptide" evidence="10">
    <location>
        <begin position="1"/>
        <end position="16"/>
    </location>
</feature>
<dbReference type="InterPro" id="IPR013106">
    <property type="entry name" value="Ig_V-set"/>
</dbReference>
<evidence type="ECO:0000256" key="3">
    <source>
        <dbReference type="ARBA" id="ARBA00022729"/>
    </source>
</evidence>
<evidence type="ECO:0000256" key="4">
    <source>
        <dbReference type="ARBA" id="ARBA00022737"/>
    </source>
</evidence>
<keyword evidence="8" id="KW-1015">Disulfide bond</keyword>
<dbReference type="InterPro" id="IPR013098">
    <property type="entry name" value="Ig_I-set"/>
</dbReference>
<reference evidence="12 13" key="1">
    <citation type="journal article" date="2017" name="Gigascience">
        <title>Genome sequence of the small brown planthopper, Laodelphax striatellus.</title>
        <authorList>
            <person name="Zhu J."/>
            <person name="Jiang F."/>
            <person name="Wang X."/>
            <person name="Yang P."/>
            <person name="Bao Y."/>
            <person name="Zhao W."/>
            <person name="Wang W."/>
            <person name="Lu H."/>
            <person name="Wang Q."/>
            <person name="Cui N."/>
            <person name="Li J."/>
            <person name="Chen X."/>
            <person name="Luo L."/>
            <person name="Yu J."/>
            <person name="Kang L."/>
            <person name="Cui F."/>
        </authorList>
    </citation>
    <scope>NUCLEOTIDE SEQUENCE [LARGE SCALE GENOMIC DNA]</scope>
    <source>
        <strain evidence="12">Lst14</strain>
    </source>
</reference>
<dbReference type="SUPFAM" id="SSF48726">
    <property type="entry name" value="Immunoglobulin"/>
    <property type="match status" value="9"/>
</dbReference>
<keyword evidence="7" id="KW-0472">Membrane</keyword>
<keyword evidence="5" id="KW-0130">Cell adhesion</keyword>
<evidence type="ECO:0000259" key="11">
    <source>
        <dbReference type="PROSITE" id="PS50835"/>
    </source>
</evidence>
<dbReference type="FunFam" id="2.60.40.10:FF:000032">
    <property type="entry name" value="palladin isoform X1"/>
    <property type="match status" value="1"/>
</dbReference>
<keyword evidence="6" id="KW-1133">Transmembrane helix</keyword>
<dbReference type="CDD" id="cd20956">
    <property type="entry name" value="IgI_4_Dscam"/>
    <property type="match status" value="1"/>
</dbReference>
<dbReference type="SMART" id="SM00409">
    <property type="entry name" value="IG"/>
    <property type="match status" value="8"/>
</dbReference>
<dbReference type="InterPro" id="IPR036179">
    <property type="entry name" value="Ig-like_dom_sf"/>
</dbReference>
<keyword evidence="4" id="KW-0677">Repeat</keyword>
<feature type="domain" description="Ig-like" evidence="11">
    <location>
        <begin position="336"/>
        <end position="409"/>
    </location>
</feature>
<feature type="domain" description="Ig-like" evidence="11">
    <location>
        <begin position="794"/>
        <end position="885"/>
    </location>
</feature>
<dbReference type="InterPro" id="IPR013783">
    <property type="entry name" value="Ig-like_fold"/>
</dbReference>
<evidence type="ECO:0000256" key="5">
    <source>
        <dbReference type="ARBA" id="ARBA00022889"/>
    </source>
</evidence>
<dbReference type="Proteomes" id="UP000291343">
    <property type="component" value="Unassembled WGS sequence"/>
</dbReference>
<dbReference type="EMBL" id="QKKF02012050">
    <property type="protein sequence ID" value="RZF43886.1"/>
    <property type="molecule type" value="Genomic_DNA"/>
</dbReference>